<dbReference type="PANTHER" id="PTHR43183:SF2">
    <property type="entry name" value="DIHYDROXY-ACID DEHYDRATASE"/>
    <property type="match status" value="1"/>
</dbReference>
<comment type="caution">
    <text evidence="7">The sequence shown here is derived from an EMBL/GenBank/DDBJ whole genome shotgun (WGS) entry which is preliminary data.</text>
</comment>
<feature type="domain" description="Dihydroxy-acid/6-phosphogluconate dehydratase N-terminal" evidence="6">
    <location>
        <begin position="45"/>
        <end position="85"/>
    </location>
</feature>
<proteinExistence type="inferred from homology"/>
<evidence type="ECO:0000256" key="3">
    <source>
        <dbReference type="ARBA" id="ARBA00023004"/>
    </source>
</evidence>
<evidence type="ECO:0000256" key="4">
    <source>
        <dbReference type="ARBA" id="ARBA00023014"/>
    </source>
</evidence>
<dbReference type="Proteomes" id="UP000632063">
    <property type="component" value="Unassembled WGS sequence"/>
</dbReference>
<gene>
    <name evidence="7" type="ORF">IG616_14020</name>
</gene>
<evidence type="ECO:0000256" key="5">
    <source>
        <dbReference type="ARBA" id="ARBA00023239"/>
    </source>
</evidence>
<comment type="similarity">
    <text evidence="1">Belongs to the IlvD/Edd family.</text>
</comment>
<evidence type="ECO:0000313" key="8">
    <source>
        <dbReference type="Proteomes" id="UP000632063"/>
    </source>
</evidence>
<keyword evidence="2" id="KW-0479">Metal-binding</keyword>
<protein>
    <submittedName>
        <fullName evidence="7">Dihydroxy-acid dehydratase</fullName>
    </submittedName>
</protein>
<keyword evidence="8" id="KW-1185">Reference proteome</keyword>
<dbReference type="SUPFAM" id="SSF51569">
    <property type="entry name" value="Aldolase"/>
    <property type="match status" value="1"/>
</dbReference>
<evidence type="ECO:0000256" key="2">
    <source>
        <dbReference type="ARBA" id="ARBA00022723"/>
    </source>
</evidence>
<organism evidence="7 8">
    <name type="scientific">Roseibium litorale</name>
    <dbReference type="NCBI Taxonomy" id="2803841"/>
    <lineage>
        <taxon>Bacteria</taxon>
        <taxon>Pseudomonadati</taxon>
        <taxon>Pseudomonadota</taxon>
        <taxon>Alphaproteobacteria</taxon>
        <taxon>Hyphomicrobiales</taxon>
        <taxon>Stappiaceae</taxon>
        <taxon>Roseibium</taxon>
    </lineage>
</organism>
<dbReference type="InterPro" id="IPR000581">
    <property type="entry name" value="ILV_EDD_N"/>
</dbReference>
<dbReference type="Gene3D" id="3.20.20.70">
    <property type="entry name" value="Aldolase class I"/>
    <property type="match status" value="1"/>
</dbReference>
<evidence type="ECO:0000313" key="7">
    <source>
        <dbReference type="EMBL" id="MBD8892658.1"/>
    </source>
</evidence>
<dbReference type="Pfam" id="PF00920">
    <property type="entry name" value="ILVD_EDD_N"/>
    <property type="match status" value="1"/>
</dbReference>
<keyword evidence="4" id="KW-0411">Iron-sulfur</keyword>
<sequence>MTPKACKPPSQLRSSRWFAPNDLSSFGHRSRMMLLGYSKAASRRKPVIGILNTWSELNSCHAHFRERPQDVKRGVLAAGGLPTMLYLRNDSIGKEAIASLCALPSVKGVKWATPNPMKLAEAKAACDPSNTWVGGLAEVWAPA</sequence>
<reference evidence="7 8" key="2">
    <citation type="journal article" date="2021" name="Int. J. Syst. Evol. Microbiol.">
        <title>Roseibium litorale sp. nov., isolated from a tidal flat sediment and proposal for the reclassification of Labrenzia polysiphoniae as Roseibium polysiphoniae comb. nov.</title>
        <authorList>
            <person name="Liu Y."/>
            <person name="Pei T."/>
            <person name="Du J."/>
            <person name="Chao M."/>
            <person name="Deng M.R."/>
            <person name="Zhu H."/>
        </authorList>
    </citation>
    <scope>NUCLEOTIDE SEQUENCE [LARGE SCALE GENOMIC DNA]</scope>
    <source>
        <strain evidence="7 8">4C16A</strain>
    </source>
</reference>
<reference evidence="8" key="1">
    <citation type="submission" date="2020-09" db="EMBL/GenBank/DDBJ databases">
        <title>The genome sequence of strain Labrenzia suaedae 4C16A.</title>
        <authorList>
            <person name="Liu Y."/>
        </authorList>
    </citation>
    <scope>NUCLEOTIDE SEQUENCE [LARGE SCALE GENOMIC DNA]</scope>
    <source>
        <strain evidence="8">4C16A</strain>
    </source>
</reference>
<dbReference type="SUPFAM" id="SSF143975">
    <property type="entry name" value="IlvD/EDD N-terminal domain-like"/>
    <property type="match status" value="1"/>
</dbReference>
<dbReference type="EMBL" id="JACYXI010000008">
    <property type="protein sequence ID" value="MBD8892658.1"/>
    <property type="molecule type" value="Genomic_DNA"/>
</dbReference>
<keyword evidence="5" id="KW-0456">Lyase</keyword>
<evidence type="ECO:0000259" key="6">
    <source>
        <dbReference type="Pfam" id="PF00920"/>
    </source>
</evidence>
<keyword evidence="3" id="KW-0408">Iron</keyword>
<dbReference type="InterPro" id="IPR013785">
    <property type="entry name" value="Aldolase_TIM"/>
</dbReference>
<dbReference type="PANTHER" id="PTHR43183">
    <property type="entry name" value="HYPOTHETICAL DIHYDROXYACID DEHYDRATASE (EUROFUNG)-RELATED"/>
    <property type="match status" value="1"/>
</dbReference>
<dbReference type="InterPro" id="IPR052352">
    <property type="entry name" value="Sugar_Degrad_Dehydratases"/>
</dbReference>
<name>A0ABR9CP61_9HYPH</name>
<accession>A0ABR9CP61</accession>
<evidence type="ECO:0000256" key="1">
    <source>
        <dbReference type="ARBA" id="ARBA00006486"/>
    </source>
</evidence>
<dbReference type="InterPro" id="IPR037237">
    <property type="entry name" value="IlvD/EDD_N"/>
</dbReference>